<feature type="transmembrane region" description="Helical" evidence="3">
    <location>
        <begin position="52"/>
        <end position="77"/>
    </location>
</feature>
<sequence length="302" mass="31925">MDPTATRSSPTGNATADHEIELTSRNVTSDRHIQPDEIEQTSLPQADGGKDAYLFLCGCFMAEAMCWVLTLPLLPFLKPRIPLSKSAQPRQISYRFTLTPTFWLYQIANILEGLGYFIPTIYLSTYAQQLGLSRLIGSLLIALVNVAAVFSQLALGYMVDRLPVSTVMLISALGSSTAAFAFWGTATSLPMLVVFALMYGAFAGGFTSTFIGMTKETIANTVGADSGTVFALFCVGRGIGAVASGPLSEALLALNEDSKYGNGGFALGSLGYGTGYGALIVFTGISALCGGLSFVGKRVKVL</sequence>
<evidence type="ECO:0000256" key="3">
    <source>
        <dbReference type="SAM" id="Phobius"/>
    </source>
</evidence>
<keyword evidence="6" id="KW-1185">Reference proteome</keyword>
<name>R7Z4P2_CONA1</name>
<dbReference type="OrthoDB" id="2213137at2759"/>
<proteinExistence type="inferred from homology"/>
<dbReference type="InterPro" id="IPR011701">
    <property type="entry name" value="MFS"/>
</dbReference>
<evidence type="ECO:0000313" key="5">
    <source>
        <dbReference type="EMBL" id="EON68989.1"/>
    </source>
</evidence>
<dbReference type="Proteomes" id="UP000016924">
    <property type="component" value="Unassembled WGS sequence"/>
</dbReference>
<feature type="transmembrane region" description="Helical" evidence="3">
    <location>
        <begin position="189"/>
        <end position="208"/>
    </location>
</feature>
<dbReference type="GO" id="GO:0022857">
    <property type="term" value="F:transmembrane transporter activity"/>
    <property type="evidence" value="ECO:0007669"/>
    <property type="project" value="InterPro"/>
</dbReference>
<evidence type="ECO:0000256" key="2">
    <source>
        <dbReference type="ARBA" id="ARBA00006727"/>
    </source>
</evidence>
<keyword evidence="3" id="KW-0812">Transmembrane</keyword>
<dbReference type="eggNOG" id="KOG2504">
    <property type="taxonomic scope" value="Eukaryota"/>
</dbReference>
<dbReference type="InterPro" id="IPR036259">
    <property type="entry name" value="MFS_trans_sf"/>
</dbReference>
<evidence type="ECO:0000259" key="4">
    <source>
        <dbReference type="PROSITE" id="PS50850"/>
    </source>
</evidence>
<dbReference type="AlphaFoldDB" id="R7Z4P2"/>
<dbReference type="GO" id="GO:0016020">
    <property type="term" value="C:membrane"/>
    <property type="evidence" value="ECO:0007669"/>
    <property type="project" value="UniProtKB-SubCell"/>
</dbReference>
<feature type="domain" description="Major facilitator superfamily (MFS) profile" evidence="4">
    <location>
        <begin position="101"/>
        <end position="302"/>
    </location>
</feature>
<dbReference type="GeneID" id="19905558"/>
<accession>R7Z4P2</accession>
<feature type="transmembrane region" description="Helical" evidence="3">
    <location>
        <begin position="98"/>
        <end position="123"/>
    </location>
</feature>
<dbReference type="InterPro" id="IPR050327">
    <property type="entry name" value="Proton-linked_MCT"/>
</dbReference>
<dbReference type="HOGENOM" id="CLU_001265_1_2_1"/>
<dbReference type="RefSeq" id="XP_007784306.1">
    <property type="nucleotide sequence ID" value="XM_007786116.1"/>
</dbReference>
<dbReference type="EMBL" id="JH767604">
    <property type="protein sequence ID" value="EON68989.1"/>
    <property type="molecule type" value="Genomic_DNA"/>
</dbReference>
<comment type="subcellular location">
    <subcellularLocation>
        <location evidence="1">Membrane</location>
        <topology evidence="1">Multi-pass membrane protein</topology>
    </subcellularLocation>
</comment>
<organism evidence="5 6">
    <name type="scientific">Coniosporium apollinis (strain CBS 100218)</name>
    <name type="common">Rock-inhabiting black yeast</name>
    <dbReference type="NCBI Taxonomy" id="1168221"/>
    <lineage>
        <taxon>Eukaryota</taxon>
        <taxon>Fungi</taxon>
        <taxon>Dikarya</taxon>
        <taxon>Ascomycota</taxon>
        <taxon>Pezizomycotina</taxon>
        <taxon>Dothideomycetes</taxon>
        <taxon>Dothideomycetes incertae sedis</taxon>
        <taxon>Coniosporium</taxon>
    </lineage>
</organism>
<dbReference type="PROSITE" id="PS50850">
    <property type="entry name" value="MFS"/>
    <property type="match status" value="1"/>
</dbReference>
<evidence type="ECO:0000256" key="1">
    <source>
        <dbReference type="ARBA" id="ARBA00004141"/>
    </source>
</evidence>
<dbReference type="PANTHER" id="PTHR11360">
    <property type="entry name" value="MONOCARBOXYLATE TRANSPORTER"/>
    <property type="match status" value="1"/>
</dbReference>
<dbReference type="OMA" id="ICYARIR"/>
<gene>
    <name evidence="5" type="ORF">W97_08247</name>
</gene>
<feature type="transmembrane region" description="Helical" evidence="3">
    <location>
        <begin position="162"/>
        <end position="183"/>
    </location>
</feature>
<keyword evidence="3" id="KW-0472">Membrane</keyword>
<comment type="similarity">
    <text evidence="2">Belongs to the major facilitator superfamily. Monocarboxylate porter (TC 2.A.1.13) family.</text>
</comment>
<reference evidence="6" key="1">
    <citation type="submission" date="2012-06" db="EMBL/GenBank/DDBJ databases">
        <title>The genome sequence of Coniosporium apollinis CBS 100218.</title>
        <authorList>
            <consortium name="The Broad Institute Genome Sequencing Platform"/>
            <person name="Cuomo C."/>
            <person name="Gorbushina A."/>
            <person name="Noack S."/>
            <person name="Walker B."/>
            <person name="Young S.K."/>
            <person name="Zeng Q."/>
            <person name="Gargeya S."/>
            <person name="Fitzgerald M."/>
            <person name="Haas B."/>
            <person name="Abouelleil A."/>
            <person name="Alvarado L."/>
            <person name="Arachchi H.M."/>
            <person name="Berlin A.M."/>
            <person name="Chapman S.B."/>
            <person name="Goldberg J."/>
            <person name="Griggs A."/>
            <person name="Gujja S."/>
            <person name="Hansen M."/>
            <person name="Howarth C."/>
            <person name="Imamovic A."/>
            <person name="Larimer J."/>
            <person name="McCowan C."/>
            <person name="Montmayeur A."/>
            <person name="Murphy C."/>
            <person name="Neiman D."/>
            <person name="Pearson M."/>
            <person name="Priest M."/>
            <person name="Roberts A."/>
            <person name="Saif S."/>
            <person name="Shea T."/>
            <person name="Sisk P."/>
            <person name="Sykes S."/>
            <person name="Wortman J."/>
            <person name="Nusbaum C."/>
            <person name="Birren B."/>
        </authorList>
    </citation>
    <scope>NUCLEOTIDE SEQUENCE [LARGE SCALE GENOMIC DNA]</scope>
    <source>
        <strain evidence="6">CBS 100218</strain>
    </source>
</reference>
<protein>
    <recommendedName>
        <fullName evidence="4">Major facilitator superfamily (MFS) profile domain-containing protein</fullName>
    </recommendedName>
</protein>
<feature type="transmembrane region" description="Helical" evidence="3">
    <location>
        <begin position="274"/>
        <end position="295"/>
    </location>
</feature>
<dbReference type="PANTHER" id="PTHR11360:SF287">
    <property type="entry name" value="MFS MONOCARBOXYLATE TRANSPORTER"/>
    <property type="match status" value="1"/>
</dbReference>
<dbReference type="Pfam" id="PF07690">
    <property type="entry name" value="MFS_1"/>
    <property type="match status" value="1"/>
</dbReference>
<dbReference type="Gene3D" id="1.20.1250.20">
    <property type="entry name" value="MFS general substrate transporter like domains"/>
    <property type="match status" value="1"/>
</dbReference>
<keyword evidence="3" id="KW-1133">Transmembrane helix</keyword>
<evidence type="ECO:0000313" key="6">
    <source>
        <dbReference type="Proteomes" id="UP000016924"/>
    </source>
</evidence>
<dbReference type="SUPFAM" id="SSF103473">
    <property type="entry name" value="MFS general substrate transporter"/>
    <property type="match status" value="1"/>
</dbReference>
<dbReference type="InterPro" id="IPR020846">
    <property type="entry name" value="MFS_dom"/>
</dbReference>
<feature type="transmembrane region" description="Helical" evidence="3">
    <location>
        <begin position="135"/>
        <end position="155"/>
    </location>
</feature>